<keyword evidence="3" id="KW-1185">Reference proteome</keyword>
<organism evidence="2 3">
    <name type="scientific">Shouchella lehensis G1</name>
    <dbReference type="NCBI Taxonomy" id="1246626"/>
    <lineage>
        <taxon>Bacteria</taxon>
        <taxon>Bacillati</taxon>
        <taxon>Bacillota</taxon>
        <taxon>Bacilli</taxon>
        <taxon>Bacillales</taxon>
        <taxon>Bacillaceae</taxon>
        <taxon>Shouchella</taxon>
    </lineage>
</organism>
<dbReference type="AlphaFoldDB" id="A0A060M5V7"/>
<accession>A0A060M5V7</accession>
<protein>
    <submittedName>
        <fullName evidence="2">Uncharacterized protein</fullName>
    </submittedName>
</protein>
<dbReference type="Proteomes" id="UP000027142">
    <property type="component" value="Chromosome"/>
</dbReference>
<keyword evidence="1" id="KW-1133">Transmembrane helix</keyword>
<reference evidence="2 3" key="1">
    <citation type="journal article" date="2014" name="Gene">
        <title>A comparative genomic analysis of the alkalitolerant soil bacterium Bacillus lehensis G1.</title>
        <authorList>
            <person name="Noor Y.M."/>
            <person name="Samsulrizal N.H."/>
            <person name="Jema'on N.A."/>
            <person name="Low K.O."/>
            <person name="Ramli A.N."/>
            <person name="Alias N.I."/>
            <person name="Damis S.I."/>
            <person name="Fuzi S.F."/>
            <person name="Isa M.N."/>
            <person name="Murad A.M."/>
            <person name="Raih M.F."/>
            <person name="Bakar F.D."/>
            <person name="Najimudin N."/>
            <person name="Mahadi N.M."/>
            <person name="Illias R.M."/>
        </authorList>
    </citation>
    <scope>NUCLEOTIDE SEQUENCE [LARGE SCALE GENOMIC DNA]</scope>
    <source>
        <strain evidence="2 3">G1</strain>
    </source>
</reference>
<sequence>MVGAIVLAIAVFFGWMILDVVKTKKLTGEVVIQAGFVGIVAGILWYGIGVLLS</sequence>
<gene>
    <name evidence="2" type="ORF">BleG1_2900</name>
</gene>
<dbReference type="RefSeq" id="WP_180316748.1">
    <property type="nucleotide sequence ID" value="NZ_CP003923.1"/>
</dbReference>
<evidence type="ECO:0000256" key="1">
    <source>
        <dbReference type="SAM" id="Phobius"/>
    </source>
</evidence>
<dbReference type="PATRIC" id="fig|1246626.3.peg.2888"/>
<keyword evidence="1" id="KW-0812">Transmembrane</keyword>
<evidence type="ECO:0000313" key="3">
    <source>
        <dbReference type="Proteomes" id="UP000027142"/>
    </source>
</evidence>
<dbReference type="STRING" id="1246626.BleG1_2900"/>
<name>A0A060M5V7_9BACI</name>
<dbReference type="KEGG" id="ble:BleG1_2900"/>
<keyword evidence="1" id="KW-0472">Membrane</keyword>
<feature type="transmembrane region" description="Helical" evidence="1">
    <location>
        <begin position="30"/>
        <end position="52"/>
    </location>
</feature>
<dbReference type="eggNOG" id="ENOG5030DDJ">
    <property type="taxonomic scope" value="Bacteria"/>
</dbReference>
<evidence type="ECO:0000313" key="2">
    <source>
        <dbReference type="EMBL" id="AIC95464.1"/>
    </source>
</evidence>
<dbReference type="EMBL" id="CP003923">
    <property type="protein sequence ID" value="AIC95464.1"/>
    <property type="molecule type" value="Genomic_DNA"/>
</dbReference>
<proteinExistence type="predicted"/>
<dbReference type="HOGENOM" id="CLU_213671_0_0_9"/>